<dbReference type="AlphaFoldDB" id="J3P5F2"/>
<feature type="domain" description="PA" evidence="11">
    <location>
        <begin position="131"/>
        <end position="214"/>
    </location>
</feature>
<dbReference type="PANTHER" id="PTHR12147:SF26">
    <property type="entry name" value="PEPTIDASE M28 DOMAIN-CONTAINING PROTEIN"/>
    <property type="match status" value="1"/>
</dbReference>
<dbReference type="GO" id="GO:0008235">
    <property type="term" value="F:metalloexopeptidase activity"/>
    <property type="evidence" value="ECO:0007669"/>
    <property type="project" value="InterPro"/>
</dbReference>
<evidence type="ECO:0000256" key="1">
    <source>
        <dbReference type="ARBA" id="ARBA00001947"/>
    </source>
</evidence>
<evidence type="ECO:0000256" key="6">
    <source>
        <dbReference type="ARBA" id="ARBA00022723"/>
    </source>
</evidence>
<evidence type="ECO:0000256" key="9">
    <source>
        <dbReference type="ARBA" id="ARBA00022833"/>
    </source>
</evidence>
<protein>
    <recommendedName>
        <fullName evidence="10">Peptide hydrolase</fullName>
        <ecNumber evidence="10">3.4.-.-</ecNumber>
    </recommendedName>
</protein>
<evidence type="ECO:0000313" key="13">
    <source>
        <dbReference type="EMBL" id="EJT74903.1"/>
    </source>
</evidence>
<dbReference type="Gene3D" id="3.40.630.10">
    <property type="entry name" value="Zn peptidases"/>
    <property type="match status" value="1"/>
</dbReference>
<dbReference type="GO" id="GO:0046872">
    <property type="term" value="F:metal ion binding"/>
    <property type="evidence" value="ECO:0007669"/>
    <property type="project" value="UniProtKB-KW"/>
</dbReference>
<feature type="domain" description="Peptidase M28" evidence="12">
    <location>
        <begin position="239"/>
        <end position="453"/>
    </location>
</feature>
<evidence type="ECO:0000256" key="8">
    <source>
        <dbReference type="ARBA" id="ARBA00022801"/>
    </source>
</evidence>
<dbReference type="InterPro" id="IPR007484">
    <property type="entry name" value="Peptidase_M28"/>
</dbReference>
<keyword evidence="15" id="KW-1185">Reference proteome</keyword>
<reference evidence="13" key="3">
    <citation type="submission" date="2010-09" db="EMBL/GenBank/DDBJ databases">
        <title>Annotation of Gaeumannomyces graminis var. tritici R3-111a-1.</title>
        <authorList>
            <consortium name="The Broad Institute Genome Sequencing Platform"/>
            <person name="Ma L.-J."/>
            <person name="Dead R."/>
            <person name="Young S.K."/>
            <person name="Zeng Q."/>
            <person name="Gargeya S."/>
            <person name="Fitzgerald M."/>
            <person name="Haas B."/>
            <person name="Abouelleil A."/>
            <person name="Alvarado L."/>
            <person name="Arachchi H.M."/>
            <person name="Berlin A."/>
            <person name="Brown A."/>
            <person name="Chapman S.B."/>
            <person name="Chen Z."/>
            <person name="Dunbar C."/>
            <person name="Freedman E."/>
            <person name="Gearin G."/>
            <person name="Gellesch M."/>
            <person name="Goldberg J."/>
            <person name="Griggs A."/>
            <person name="Gujja S."/>
            <person name="Heiman D."/>
            <person name="Howarth C."/>
            <person name="Larson L."/>
            <person name="Lui A."/>
            <person name="MacDonald P.J.P."/>
            <person name="Mehta T."/>
            <person name="Montmayeur A."/>
            <person name="Murphy C."/>
            <person name="Neiman D."/>
            <person name="Pearson M."/>
            <person name="Priest M."/>
            <person name="Roberts A."/>
            <person name="Saif S."/>
            <person name="Shea T."/>
            <person name="Shenoy N."/>
            <person name="Sisk P."/>
            <person name="Stolte C."/>
            <person name="Sykes S."/>
            <person name="Yandava C."/>
            <person name="Wortman J."/>
            <person name="Nusbaum C."/>
            <person name="Birren B."/>
        </authorList>
    </citation>
    <scope>NUCLEOTIDE SEQUENCE</scope>
    <source>
        <strain evidence="13">R3-111a-1</strain>
    </source>
</reference>
<dbReference type="Gene3D" id="3.50.30.30">
    <property type="match status" value="1"/>
</dbReference>
<proteinExistence type="inferred from homology"/>
<evidence type="ECO:0000256" key="7">
    <source>
        <dbReference type="ARBA" id="ARBA00022729"/>
    </source>
</evidence>
<dbReference type="FunCoup" id="J3P5F2">
    <property type="interactions" value="36"/>
</dbReference>
<dbReference type="Proteomes" id="UP000006039">
    <property type="component" value="Unassembled WGS sequence"/>
</dbReference>
<dbReference type="EC" id="3.4.-.-" evidence="10"/>
<comment type="similarity">
    <text evidence="3">Belongs to the peptidase M28 family. M28A subfamily.</text>
</comment>
<gene>
    <name evidence="14" type="primary">20349199</name>
    <name evidence="13" type="ORF">GGTG_08741</name>
</gene>
<evidence type="ECO:0000256" key="3">
    <source>
        <dbReference type="ARBA" id="ARBA00005957"/>
    </source>
</evidence>
<evidence type="ECO:0000259" key="11">
    <source>
        <dbReference type="Pfam" id="PF02225"/>
    </source>
</evidence>
<dbReference type="InterPro" id="IPR003137">
    <property type="entry name" value="PA_domain"/>
</dbReference>
<dbReference type="EMBL" id="GL385398">
    <property type="protein sequence ID" value="EJT74903.1"/>
    <property type="molecule type" value="Genomic_DNA"/>
</dbReference>
<keyword evidence="7 10" id="KW-0732">Signal</keyword>
<dbReference type="SUPFAM" id="SSF53187">
    <property type="entry name" value="Zn-dependent exopeptidases"/>
    <property type="match status" value="1"/>
</dbReference>
<feature type="chain" id="PRO_5015019886" description="Peptide hydrolase" evidence="10">
    <location>
        <begin position="21"/>
        <end position="497"/>
    </location>
</feature>
<dbReference type="Pfam" id="PF04389">
    <property type="entry name" value="Peptidase_M28"/>
    <property type="match status" value="1"/>
</dbReference>
<feature type="signal peptide" evidence="10">
    <location>
        <begin position="1"/>
        <end position="20"/>
    </location>
</feature>
<comment type="cofactor">
    <cofactor evidence="1">
        <name>Zn(2+)</name>
        <dbReference type="ChEBI" id="CHEBI:29105"/>
    </cofactor>
</comment>
<evidence type="ECO:0000256" key="10">
    <source>
        <dbReference type="RuleBase" id="RU361240"/>
    </source>
</evidence>
<evidence type="ECO:0000313" key="14">
    <source>
        <dbReference type="EnsemblFungi" id="EJT74903"/>
    </source>
</evidence>
<keyword evidence="5 10" id="KW-0645">Protease</keyword>
<keyword evidence="4 13" id="KW-0031">Aminopeptidase</keyword>
<dbReference type="Pfam" id="PF02225">
    <property type="entry name" value="PA"/>
    <property type="match status" value="1"/>
</dbReference>
<organism evidence="13">
    <name type="scientific">Gaeumannomyces tritici (strain R3-111a-1)</name>
    <name type="common">Wheat and barley take-all root rot fungus</name>
    <name type="synonym">Gaeumannomyces graminis var. tritici</name>
    <dbReference type="NCBI Taxonomy" id="644352"/>
    <lineage>
        <taxon>Eukaryota</taxon>
        <taxon>Fungi</taxon>
        <taxon>Dikarya</taxon>
        <taxon>Ascomycota</taxon>
        <taxon>Pezizomycotina</taxon>
        <taxon>Sordariomycetes</taxon>
        <taxon>Sordariomycetidae</taxon>
        <taxon>Magnaporthales</taxon>
        <taxon>Magnaporthaceae</taxon>
        <taxon>Gaeumannomyces</taxon>
    </lineage>
</organism>
<reference evidence="14" key="4">
    <citation type="journal article" date="2015" name="G3 (Bethesda)">
        <title>Genome sequences of three phytopathogenic species of the Magnaporthaceae family of fungi.</title>
        <authorList>
            <person name="Okagaki L.H."/>
            <person name="Nunes C.C."/>
            <person name="Sailsbery J."/>
            <person name="Clay B."/>
            <person name="Brown D."/>
            <person name="John T."/>
            <person name="Oh Y."/>
            <person name="Young N."/>
            <person name="Fitzgerald M."/>
            <person name="Haas B.J."/>
            <person name="Zeng Q."/>
            <person name="Young S."/>
            <person name="Adiconis X."/>
            <person name="Fan L."/>
            <person name="Levin J.Z."/>
            <person name="Mitchell T.K."/>
            <person name="Okubara P.A."/>
            <person name="Farman M.L."/>
            <person name="Kohn L.M."/>
            <person name="Birren B."/>
            <person name="Ma L.-J."/>
            <person name="Dean R.A."/>
        </authorList>
    </citation>
    <scope>NUCLEOTIDE SEQUENCE</scope>
    <source>
        <strain evidence="14">R3-111a-1</strain>
    </source>
</reference>
<evidence type="ECO:0000259" key="12">
    <source>
        <dbReference type="Pfam" id="PF04389"/>
    </source>
</evidence>
<dbReference type="EnsemblFungi" id="EJT74903">
    <property type="protein sequence ID" value="EJT74903"/>
    <property type="gene ID" value="GGTG_08741"/>
</dbReference>
<dbReference type="STRING" id="644352.J3P5F2"/>
<evidence type="ECO:0000256" key="5">
    <source>
        <dbReference type="ARBA" id="ARBA00022670"/>
    </source>
</evidence>
<dbReference type="GO" id="GO:0004177">
    <property type="term" value="F:aminopeptidase activity"/>
    <property type="evidence" value="ECO:0007669"/>
    <property type="project" value="UniProtKB-KW"/>
</dbReference>
<dbReference type="GeneID" id="20349199"/>
<evidence type="ECO:0000256" key="4">
    <source>
        <dbReference type="ARBA" id="ARBA00022438"/>
    </source>
</evidence>
<dbReference type="HOGENOM" id="CLU_024336_0_1_1"/>
<reference evidence="15" key="1">
    <citation type="submission" date="2010-07" db="EMBL/GenBank/DDBJ databases">
        <title>The genome sequence of Gaeumannomyces graminis var. tritici strain R3-111a-1.</title>
        <authorList>
            <consortium name="The Broad Institute Genome Sequencing Platform"/>
            <person name="Ma L.-J."/>
            <person name="Dead R."/>
            <person name="Young S."/>
            <person name="Zeng Q."/>
            <person name="Koehrsen M."/>
            <person name="Alvarado L."/>
            <person name="Berlin A."/>
            <person name="Chapman S.B."/>
            <person name="Chen Z."/>
            <person name="Freedman E."/>
            <person name="Gellesch M."/>
            <person name="Goldberg J."/>
            <person name="Griggs A."/>
            <person name="Gujja S."/>
            <person name="Heilman E.R."/>
            <person name="Heiman D."/>
            <person name="Hepburn T."/>
            <person name="Howarth C."/>
            <person name="Jen D."/>
            <person name="Larson L."/>
            <person name="Mehta T."/>
            <person name="Neiman D."/>
            <person name="Pearson M."/>
            <person name="Roberts A."/>
            <person name="Saif S."/>
            <person name="Shea T."/>
            <person name="Shenoy N."/>
            <person name="Sisk P."/>
            <person name="Stolte C."/>
            <person name="Sykes S."/>
            <person name="Walk T."/>
            <person name="White J."/>
            <person name="Yandava C."/>
            <person name="Haas B."/>
            <person name="Nusbaum C."/>
            <person name="Birren B."/>
        </authorList>
    </citation>
    <scope>NUCLEOTIDE SEQUENCE [LARGE SCALE GENOMIC DNA]</scope>
    <source>
        <strain evidence="15">R3-111a-1</strain>
    </source>
</reference>
<keyword evidence="8 10" id="KW-0378">Hydrolase</keyword>
<dbReference type="VEuPathDB" id="FungiDB:GGTG_08741"/>
<dbReference type="SUPFAM" id="SSF52025">
    <property type="entry name" value="PA domain"/>
    <property type="match status" value="1"/>
</dbReference>
<keyword evidence="6 10" id="KW-0479">Metal-binding</keyword>
<dbReference type="InterPro" id="IPR041756">
    <property type="entry name" value="M28_SGAP-like"/>
</dbReference>
<dbReference type="PANTHER" id="PTHR12147">
    <property type="entry name" value="METALLOPEPTIDASE M28 FAMILY MEMBER"/>
    <property type="match status" value="1"/>
</dbReference>
<evidence type="ECO:0000313" key="15">
    <source>
        <dbReference type="Proteomes" id="UP000006039"/>
    </source>
</evidence>
<name>J3P5F2_GAET3</name>
<dbReference type="GO" id="GO:0006508">
    <property type="term" value="P:proteolysis"/>
    <property type="evidence" value="ECO:0007669"/>
    <property type="project" value="UniProtKB-KW"/>
</dbReference>
<dbReference type="RefSeq" id="XP_009224847.1">
    <property type="nucleotide sequence ID" value="XM_009226583.1"/>
</dbReference>
<dbReference type="CDD" id="cd03876">
    <property type="entry name" value="M28_SGAP_like"/>
    <property type="match status" value="1"/>
</dbReference>
<keyword evidence="9 10" id="KW-0862">Zinc</keyword>
<reference evidence="14" key="5">
    <citation type="submission" date="2018-04" db="UniProtKB">
        <authorList>
            <consortium name="EnsemblFungi"/>
        </authorList>
    </citation>
    <scope>IDENTIFICATION</scope>
    <source>
        <strain evidence="14">R3-111a-1</strain>
    </source>
</reference>
<dbReference type="OrthoDB" id="10013407at2759"/>
<dbReference type="eggNOG" id="KOG2195">
    <property type="taxonomic scope" value="Eukaryota"/>
</dbReference>
<dbReference type="InterPro" id="IPR046450">
    <property type="entry name" value="PA_dom_sf"/>
</dbReference>
<reference evidence="13" key="2">
    <citation type="submission" date="2010-07" db="EMBL/GenBank/DDBJ databases">
        <authorList>
            <consortium name="The Broad Institute Genome Sequencing Platform"/>
            <consortium name="Broad Institute Genome Sequencing Center for Infectious Disease"/>
            <person name="Ma L.-J."/>
            <person name="Dead R."/>
            <person name="Young S."/>
            <person name="Zeng Q."/>
            <person name="Koehrsen M."/>
            <person name="Alvarado L."/>
            <person name="Berlin A."/>
            <person name="Chapman S.B."/>
            <person name="Chen Z."/>
            <person name="Freedman E."/>
            <person name="Gellesch M."/>
            <person name="Goldberg J."/>
            <person name="Griggs A."/>
            <person name="Gujja S."/>
            <person name="Heilman E.R."/>
            <person name="Heiman D."/>
            <person name="Hepburn T."/>
            <person name="Howarth C."/>
            <person name="Jen D."/>
            <person name="Larson L."/>
            <person name="Mehta T."/>
            <person name="Neiman D."/>
            <person name="Pearson M."/>
            <person name="Roberts A."/>
            <person name="Saif S."/>
            <person name="Shea T."/>
            <person name="Shenoy N."/>
            <person name="Sisk P."/>
            <person name="Stolte C."/>
            <person name="Sykes S."/>
            <person name="Walk T."/>
            <person name="White J."/>
            <person name="Yandava C."/>
            <person name="Haas B."/>
            <person name="Nusbaum C."/>
            <person name="Birren B."/>
        </authorList>
    </citation>
    <scope>NUCLEOTIDE SEQUENCE</scope>
    <source>
        <strain evidence="13">R3-111a-1</strain>
    </source>
</reference>
<sequence length="497" mass="52622">MKNAIAAAALLASTLPAVQGQKCIHRVTGERLEAEMKVEAVLERAQKLQDIAYSTPGRNRQWRQPGFDLTMDYVEETLKQTNFYHIERQPTVFRVARDPANVTVDGVDYPSSAMTTTTGRELVPGVFKGVPIVVVGALGCEAADYPDATGALTLILRGSCSFETKSQLSKRAGAVGAIVRNAADSPSFGNGVLGDDVASLVPTTMMRYEDGVALLARVQAGPPALADLAIEYVNLTSYNLIATSRRGNQSNIIMAGAHADSVEAGPGVNDDGSGTVSILETAVQLAKFGLTNAVRFAWWTAEEDGLLGSYYYTRNAPAAELAKIRAYLNFDMVGSSNFVYGILDGDGDAYGTAGPAGSAEIEALWKGYFASRGLPSDPSEFSGRSDYAGFLDAGIASGGLTTGADEVKTAEQVAKYGGIEGAILDPYYHTAQDTVANLNGTALGVMAKGIAYAIGTYARSFDGFPVRAPAARPEMKPFGRRADAASFRLGPLTLWRM</sequence>
<evidence type="ECO:0000256" key="2">
    <source>
        <dbReference type="ARBA" id="ARBA00005634"/>
    </source>
</evidence>
<dbReference type="InterPro" id="IPR045175">
    <property type="entry name" value="M28_fam"/>
</dbReference>
<comment type="similarity">
    <text evidence="2">Belongs to the peptidase M28 family. M28B subfamily.</text>
</comment>
<accession>J3P5F2</accession>